<keyword evidence="9" id="KW-0175">Coiled coil</keyword>
<dbReference type="PANTHER" id="PTHR13208:SF2">
    <property type="entry name" value="MEDIATOR OF RNA POLYMERASE II TRANSCRIPTION SUBUNIT 4"/>
    <property type="match status" value="1"/>
</dbReference>
<comment type="function">
    <text evidence="8">Component of the Mediator complex, a coactivator involved in the regulated transcription of nearly all RNA polymerase II-dependent genes. Mediator functions as a bridge to convey information from gene-specific regulatory proteins to the basal RNA polymerase II transcription machinery. Mediator is recruited to promoters by direct interactions with regulatory proteins and serves as a scaffold for the assembly of a functional preinitiation complex with RNA polymerase II and the general transcription factors.</text>
</comment>
<reference evidence="11" key="1">
    <citation type="journal article" date="2020" name="Stud. Mycol.">
        <title>101 Dothideomycetes genomes: a test case for predicting lifestyles and emergence of pathogens.</title>
        <authorList>
            <person name="Haridas S."/>
            <person name="Albert R."/>
            <person name="Binder M."/>
            <person name="Bloem J."/>
            <person name="Labutti K."/>
            <person name="Salamov A."/>
            <person name="Andreopoulos B."/>
            <person name="Baker S."/>
            <person name="Barry K."/>
            <person name="Bills G."/>
            <person name="Bluhm B."/>
            <person name="Cannon C."/>
            <person name="Castanera R."/>
            <person name="Culley D."/>
            <person name="Daum C."/>
            <person name="Ezra D."/>
            <person name="Gonzalez J."/>
            <person name="Henrissat B."/>
            <person name="Kuo A."/>
            <person name="Liang C."/>
            <person name="Lipzen A."/>
            <person name="Lutzoni F."/>
            <person name="Magnuson J."/>
            <person name="Mondo S."/>
            <person name="Nolan M."/>
            <person name="Ohm R."/>
            <person name="Pangilinan J."/>
            <person name="Park H.-J."/>
            <person name="Ramirez L."/>
            <person name="Alfaro M."/>
            <person name="Sun H."/>
            <person name="Tritt A."/>
            <person name="Yoshinaga Y."/>
            <person name="Zwiers L.-H."/>
            <person name="Turgeon B."/>
            <person name="Goodwin S."/>
            <person name="Spatafora J."/>
            <person name="Crous P."/>
            <person name="Grigoriev I."/>
        </authorList>
    </citation>
    <scope>NUCLEOTIDE SEQUENCE</scope>
    <source>
        <strain evidence="11">CBS 113818</strain>
    </source>
</reference>
<dbReference type="GO" id="GO:0003712">
    <property type="term" value="F:transcription coregulator activity"/>
    <property type="evidence" value="ECO:0007669"/>
    <property type="project" value="InterPro"/>
</dbReference>
<comment type="subcellular location">
    <subcellularLocation>
        <location evidence="1 8">Nucleus</location>
    </subcellularLocation>
</comment>
<comment type="similarity">
    <text evidence="2 8">Belongs to the Mediator complex subunit 4 family.</text>
</comment>
<evidence type="ECO:0000256" key="8">
    <source>
        <dbReference type="RuleBase" id="RU364141"/>
    </source>
</evidence>
<comment type="subunit">
    <text evidence="8">Component of the Mediator complex.</text>
</comment>
<keyword evidence="8" id="KW-0010">Activator</keyword>
<dbReference type="PANTHER" id="PTHR13208">
    <property type="entry name" value="MEDIATOR OF RNA POLYMERASE II TRANSCRIPTION SUBUNIT 4"/>
    <property type="match status" value="1"/>
</dbReference>
<evidence type="ECO:0000256" key="9">
    <source>
        <dbReference type="SAM" id="Coils"/>
    </source>
</evidence>
<organism evidence="11 12">
    <name type="scientific">Ophiobolus disseminans</name>
    <dbReference type="NCBI Taxonomy" id="1469910"/>
    <lineage>
        <taxon>Eukaryota</taxon>
        <taxon>Fungi</taxon>
        <taxon>Dikarya</taxon>
        <taxon>Ascomycota</taxon>
        <taxon>Pezizomycotina</taxon>
        <taxon>Dothideomycetes</taxon>
        <taxon>Pleosporomycetidae</taxon>
        <taxon>Pleosporales</taxon>
        <taxon>Pleosporineae</taxon>
        <taxon>Phaeosphaeriaceae</taxon>
        <taxon>Ophiobolus</taxon>
    </lineage>
</organism>
<evidence type="ECO:0000256" key="3">
    <source>
        <dbReference type="ARBA" id="ARBA00020629"/>
    </source>
</evidence>
<feature type="compositionally biased region" description="Basic and acidic residues" evidence="10">
    <location>
        <begin position="124"/>
        <end position="142"/>
    </location>
</feature>
<dbReference type="OrthoDB" id="1929813at2759"/>
<dbReference type="Proteomes" id="UP000799424">
    <property type="component" value="Unassembled WGS sequence"/>
</dbReference>
<protein>
    <recommendedName>
        <fullName evidence="3 8">Mediator of RNA polymerase II transcription subunit 4</fullName>
    </recommendedName>
    <alternativeName>
        <fullName evidence="7 8">Mediator complex subunit 4</fullName>
    </alternativeName>
</protein>
<dbReference type="GO" id="GO:0006357">
    <property type="term" value="P:regulation of transcription by RNA polymerase II"/>
    <property type="evidence" value="ECO:0007669"/>
    <property type="project" value="InterPro"/>
</dbReference>
<feature type="compositionally biased region" description="Low complexity" evidence="10">
    <location>
        <begin position="264"/>
        <end position="278"/>
    </location>
</feature>
<evidence type="ECO:0000313" key="11">
    <source>
        <dbReference type="EMBL" id="KAF2822792.1"/>
    </source>
</evidence>
<dbReference type="Pfam" id="PF10018">
    <property type="entry name" value="Med4"/>
    <property type="match status" value="1"/>
</dbReference>
<evidence type="ECO:0000256" key="2">
    <source>
        <dbReference type="ARBA" id="ARBA00009626"/>
    </source>
</evidence>
<evidence type="ECO:0000256" key="7">
    <source>
        <dbReference type="ARBA" id="ARBA00031257"/>
    </source>
</evidence>
<gene>
    <name evidence="8" type="primary">MED4</name>
    <name evidence="11" type="ORF">CC86DRAFT_356496</name>
</gene>
<dbReference type="GO" id="GO:0070847">
    <property type="term" value="C:core mediator complex"/>
    <property type="evidence" value="ECO:0007669"/>
    <property type="project" value="TreeGrafter"/>
</dbReference>
<dbReference type="AlphaFoldDB" id="A0A6A6ZNY9"/>
<evidence type="ECO:0000256" key="6">
    <source>
        <dbReference type="ARBA" id="ARBA00023242"/>
    </source>
</evidence>
<keyword evidence="4 8" id="KW-0805">Transcription regulation</keyword>
<feature type="region of interest" description="Disordered" evidence="10">
    <location>
        <begin position="245"/>
        <end position="296"/>
    </location>
</feature>
<accession>A0A6A6ZNY9</accession>
<evidence type="ECO:0000256" key="4">
    <source>
        <dbReference type="ARBA" id="ARBA00023015"/>
    </source>
</evidence>
<dbReference type="EMBL" id="MU006233">
    <property type="protein sequence ID" value="KAF2822792.1"/>
    <property type="molecule type" value="Genomic_DNA"/>
</dbReference>
<keyword evidence="12" id="KW-1185">Reference proteome</keyword>
<name>A0A6A6ZNY9_9PLEO</name>
<feature type="coiled-coil region" evidence="9">
    <location>
        <begin position="53"/>
        <end position="87"/>
    </location>
</feature>
<feature type="compositionally biased region" description="Polar residues" evidence="10">
    <location>
        <begin position="146"/>
        <end position="156"/>
    </location>
</feature>
<evidence type="ECO:0000313" key="12">
    <source>
        <dbReference type="Proteomes" id="UP000799424"/>
    </source>
</evidence>
<feature type="region of interest" description="Disordered" evidence="10">
    <location>
        <begin position="119"/>
        <end position="156"/>
    </location>
</feature>
<keyword evidence="6 8" id="KW-0539">Nucleus</keyword>
<keyword evidence="5 8" id="KW-0804">Transcription</keyword>
<proteinExistence type="inferred from homology"/>
<sequence length="296" mass="32674">METMLSTHFDRVEKALGTLVDSIAAYNPSPQAAVDLVAADDELSQGLDQLARHQANHARIQSLRSEAEALEEQLKTSVSALASLRHELFETPATTFPTDSRPVRFDELLQYAKSISQHTVPPTYRERVPQASADDDKDKEDATSAGAPTNGVNTPANALDAMDTSGATPQAPKEGDIFANTPLDITAEEEEWLKKLKDSRIAWYPWPSEEKIRTGNLYKLMYWQAKGKDLDDFDVYVAEEAKRTNPITQEEVTNPELEAAINDAQGQQPAAAPSQQQPRPAPAPRIFSDFDDLDDP</sequence>
<evidence type="ECO:0000256" key="5">
    <source>
        <dbReference type="ARBA" id="ARBA00023163"/>
    </source>
</evidence>
<evidence type="ECO:0000256" key="1">
    <source>
        <dbReference type="ARBA" id="ARBA00004123"/>
    </source>
</evidence>
<dbReference type="InterPro" id="IPR019258">
    <property type="entry name" value="Mediator_Med4"/>
</dbReference>
<evidence type="ECO:0000256" key="10">
    <source>
        <dbReference type="SAM" id="MobiDB-lite"/>
    </source>
</evidence>
<dbReference type="GO" id="GO:0016592">
    <property type="term" value="C:mediator complex"/>
    <property type="evidence" value="ECO:0007669"/>
    <property type="project" value="InterPro"/>
</dbReference>